<gene>
    <name evidence="1" type="ORF">Tci_030475</name>
</gene>
<dbReference type="EMBL" id="BKCJ010004013">
    <property type="protein sequence ID" value="GEU58497.1"/>
    <property type="molecule type" value="Genomic_DNA"/>
</dbReference>
<organism evidence="1">
    <name type="scientific">Tanacetum cinerariifolium</name>
    <name type="common">Dalmatian daisy</name>
    <name type="synonym">Chrysanthemum cinerariifolium</name>
    <dbReference type="NCBI Taxonomy" id="118510"/>
    <lineage>
        <taxon>Eukaryota</taxon>
        <taxon>Viridiplantae</taxon>
        <taxon>Streptophyta</taxon>
        <taxon>Embryophyta</taxon>
        <taxon>Tracheophyta</taxon>
        <taxon>Spermatophyta</taxon>
        <taxon>Magnoliopsida</taxon>
        <taxon>eudicotyledons</taxon>
        <taxon>Gunneridae</taxon>
        <taxon>Pentapetalae</taxon>
        <taxon>asterids</taxon>
        <taxon>campanulids</taxon>
        <taxon>Asterales</taxon>
        <taxon>Asteraceae</taxon>
        <taxon>Asteroideae</taxon>
        <taxon>Anthemideae</taxon>
        <taxon>Anthemidinae</taxon>
        <taxon>Tanacetum</taxon>
    </lineage>
</organism>
<dbReference type="AlphaFoldDB" id="A0A6L2LC54"/>
<sequence>MFTPKVSVNTILPGPQFVKVYSIQRAKVTCTRYGLNVRRGNMAYGSFLFQDCCLIPTSPSYLEWEGCLYEYAL</sequence>
<comment type="caution">
    <text evidence="1">The sequence shown here is derived from an EMBL/GenBank/DDBJ whole genome shotgun (WGS) entry which is preliminary data.</text>
</comment>
<evidence type="ECO:0000313" key="1">
    <source>
        <dbReference type="EMBL" id="GEU58497.1"/>
    </source>
</evidence>
<accession>A0A6L2LC54</accession>
<reference evidence="1" key="1">
    <citation type="journal article" date="2019" name="Sci. Rep.">
        <title>Draft genome of Tanacetum cinerariifolium, the natural source of mosquito coil.</title>
        <authorList>
            <person name="Yamashiro T."/>
            <person name="Shiraishi A."/>
            <person name="Satake H."/>
            <person name="Nakayama K."/>
        </authorList>
    </citation>
    <scope>NUCLEOTIDE SEQUENCE</scope>
</reference>
<name>A0A6L2LC54_TANCI</name>
<protein>
    <submittedName>
        <fullName evidence="1">Uncharacterized protein</fullName>
    </submittedName>
</protein>
<proteinExistence type="predicted"/>